<dbReference type="AlphaFoldDB" id="A0A265V0X1"/>
<gene>
    <name evidence="2" type="ORF">CA834_02140</name>
</gene>
<sequence>MGKTAILLGATGVTGGFVLDCLLKDNHYNSVIVFGRSSVGIEHSKLTEHIVDLFELKKQKAHFKAEVVFCCIGTTKKKTPNEDLYRKIDYGIPVTAAELAKTNDIHTFLVMSSLGADKNSTLFYNRTKGQMEEAVFSQKISKTYILRPSLIAGKRNEKRLGEYIVKGLMRLVNPFLIGSFRKYKSIPSEHIAKAMVYLANGKRDSGVVLSDELNDLAKLWP</sequence>
<evidence type="ECO:0000259" key="1">
    <source>
        <dbReference type="Pfam" id="PF13460"/>
    </source>
</evidence>
<accession>A0A265V0X1</accession>
<dbReference type="EMBL" id="NGJN01000001">
    <property type="protein sequence ID" value="OZV70937.1"/>
    <property type="molecule type" value="Genomic_DNA"/>
</dbReference>
<dbReference type="PANTHER" id="PTHR14097:SF7">
    <property type="entry name" value="OXIDOREDUCTASE HTATIP2"/>
    <property type="match status" value="1"/>
</dbReference>
<dbReference type="InterPro" id="IPR036291">
    <property type="entry name" value="NAD(P)-bd_dom_sf"/>
</dbReference>
<dbReference type="InterPro" id="IPR016040">
    <property type="entry name" value="NAD(P)-bd_dom"/>
</dbReference>
<dbReference type="Proteomes" id="UP000216840">
    <property type="component" value="Unassembled WGS sequence"/>
</dbReference>
<dbReference type="PANTHER" id="PTHR14097">
    <property type="entry name" value="OXIDOREDUCTASE HTATIP2"/>
    <property type="match status" value="1"/>
</dbReference>
<dbReference type="Pfam" id="PF13460">
    <property type="entry name" value="NAD_binding_10"/>
    <property type="match status" value="1"/>
</dbReference>
<protein>
    <submittedName>
        <fullName evidence="2">Nucleoside-diphosphate sugar epimerase</fullName>
    </submittedName>
</protein>
<organism evidence="2 3">
    <name type="scientific">Winogradskyella aurantia</name>
    <dbReference type="NCBI Taxonomy" id="1915063"/>
    <lineage>
        <taxon>Bacteria</taxon>
        <taxon>Pseudomonadati</taxon>
        <taxon>Bacteroidota</taxon>
        <taxon>Flavobacteriia</taxon>
        <taxon>Flavobacteriales</taxon>
        <taxon>Flavobacteriaceae</taxon>
        <taxon>Winogradskyella</taxon>
    </lineage>
</organism>
<evidence type="ECO:0000313" key="3">
    <source>
        <dbReference type="Proteomes" id="UP000216840"/>
    </source>
</evidence>
<feature type="domain" description="NAD(P)-binding" evidence="1">
    <location>
        <begin position="9"/>
        <end position="139"/>
    </location>
</feature>
<dbReference type="RefSeq" id="WP_094967011.1">
    <property type="nucleotide sequence ID" value="NZ_NGJN01000001.1"/>
</dbReference>
<dbReference type="SUPFAM" id="SSF51735">
    <property type="entry name" value="NAD(P)-binding Rossmann-fold domains"/>
    <property type="match status" value="1"/>
</dbReference>
<keyword evidence="3" id="KW-1185">Reference proteome</keyword>
<dbReference type="Gene3D" id="3.40.50.720">
    <property type="entry name" value="NAD(P)-binding Rossmann-like Domain"/>
    <property type="match status" value="1"/>
</dbReference>
<comment type="caution">
    <text evidence="2">The sequence shown here is derived from an EMBL/GenBank/DDBJ whole genome shotgun (WGS) entry which is preliminary data.</text>
</comment>
<proteinExistence type="predicted"/>
<name>A0A265V0X1_9FLAO</name>
<evidence type="ECO:0000313" key="2">
    <source>
        <dbReference type="EMBL" id="OZV70937.1"/>
    </source>
</evidence>
<dbReference type="OrthoDB" id="9798632at2"/>
<reference evidence="2 3" key="1">
    <citation type="submission" date="2017-05" db="EMBL/GenBank/DDBJ databases">
        <title>The draft genome sequence of Idiomarina salinarum WNB302.</title>
        <authorList>
            <person name="Sun Y."/>
            <person name="Chen B."/>
            <person name="Du Z."/>
        </authorList>
    </citation>
    <scope>NUCLEOTIDE SEQUENCE [LARGE SCALE GENOMIC DNA]</scope>
    <source>
        <strain evidence="2 3">WNB302</strain>
    </source>
</reference>